<gene>
    <name evidence="2" type="ORF">CRENBAI_012559</name>
</gene>
<evidence type="ECO:0000313" key="2">
    <source>
        <dbReference type="EMBL" id="KAK5607752.1"/>
    </source>
</evidence>
<accession>A0AAV9RFR1</accession>
<evidence type="ECO:0000313" key="3">
    <source>
        <dbReference type="Proteomes" id="UP001311232"/>
    </source>
</evidence>
<proteinExistence type="predicted"/>
<sequence>MAKSKLHVHVRLSCGGGGVELGLQHSRQQGEGTCKKTGSGVKREKGHAAQVAGVVTYNGDSHAED</sequence>
<organism evidence="2 3">
    <name type="scientific">Crenichthys baileyi</name>
    <name type="common">White River springfish</name>
    <dbReference type="NCBI Taxonomy" id="28760"/>
    <lineage>
        <taxon>Eukaryota</taxon>
        <taxon>Metazoa</taxon>
        <taxon>Chordata</taxon>
        <taxon>Craniata</taxon>
        <taxon>Vertebrata</taxon>
        <taxon>Euteleostomi</taxon>
        <taxon>Actinopterygii</taxon>
        <taxon>Neopterygii</taxon>
        <taxon>Teleostei</taxon>
        <taxon>Neoteleostei</taxon>
        <taxon>Acanthomorphata</taxon>
        <taxon>Ovalentaria</taxon>
        <taxon>Atherinomorphae</taxon>
        <taxon>Cyprinodontiformes</taxon>
        <taxon>Goodeidae</taxon>
        <taxon>Crenichthys</taxon>
    </lineage>
</organism>
<feature type="region of interest" description="Disordered" evidence="1">
    <location>
        <begin position="26"/>
        <end position="47"/>
    </location>
</feature>
<protein>
    <submittedName>
        <fullName evidence="2">Uncharacterized protein</fullName>
    </submittedName>
</protein>
<dbReference type="AlphaFoldDB" id="A0AAV9RFR1"/>
<dbReference type="EMBL" id="JAHHUM010001970">
    <property type="protein sequence ID" value="KAK5607752.1"/>
    <property type="molecule type" value="Genomic_DNA"/>
</dbReference>
<reference evidence="2 3" key="1">
    <citation type="submission" date="2021-06" db="EMBL/GenBank/DDBJ databases">
        <authorList>
            <person name="Palmer J.M."/>
        </authorList>
    </citation>
    <scope>NUCLEOTIDE SEQUENCE [LARGE SCALE GENOMIC DNA]</scope>
    <source>
        <strain evidence="2 3">MEX-2019</strain>
        <tissue evidence="2">Muscle</tissue>
    </source>
</reference>
<comment type="caution">
    <text evidence="2">The sequence shown here is derived from an EMBL/GenBank/DDBJ whole genome shotgun (WGS) entry which is preliminary data.</text>
</comment>
<evidence type="ECO:0000256" key="1">
    <source>
        <dbReference type="SAM" id="MobiDB-lite"/>
    </source>
</evidence>
<dbReference type="Proteomes" id="UP001311232">
    <property type="component" value="Unassembled WGS sequence"/>
</dbReference>
<keyword evidence="3" id="KW-1185">Reference proteome</keyword>
<name>A0AAV9RFR1_9TELE</name>